<dbReference type="GO" id="GO:0004803">
    <property type="term" value="F:transposase activity"/>
    <property type="evidence" value="ECO:0007669"/>
    <property type="project" value="InterPro"/>
</dbReference>
<evidence type="ECO:0008006" key="5">
    <source>
        <dbReference type="Google" id="ProtNLM"/>
    </source>
</evidence>
<dbReference type="PANTHER" id="PTHR33609:SF1">
    <property type="entry name" value="TRANSPOSASE"/>
    <property type="match status" value="1"/>
</dbReference>
<protein>
    <recommendedName>
        <fullName evidence="5">Transposase</fullName>
    </recommendedName>
</protein>
<dbReference type="PANTHER" id="PTHR33609">
    <property type="entry name" value="LOW CALCIUM RESPONSE LOCUS PROTEIN S"/>
    <property type="match status" value="1"/>
</dbReference>
<dbReference type="HOGENOM" id="CLU_1342281_0_0_6"/>
<evidence type="ECO:0000256" key="1">
    <source>
        <dbReference type="ARBA" id="ARBA00009964"/>
    </source>
</evidence>
<dbReference type="InterPro" id="IPR002514">
    <property type="entry name" value="Transposase_8"/>
</dbReference>
<dbReference type="Pfam" id="PF01527">
    <property type="entry name" value="HTH_Tnp_1"/>
    <property type="match status" value="1"/>
</dbReference>
<dbReference type="AlphaFoldDB" id="A0A0H2ZCH7"/>
<dbReference type="Proteomes" id="UP000000653">
    <property type="component" value="Chromosome"/>
</dbReference>
<accession>A0A0H2ZCH7</accession>
<dbReference type="EMBL" id="CP000438">
    <property type="protein sequence ID" value="ABJ11961.1"/>
    <property type="molecule type" value="Genomic_DNA"/>
</dbReference>
<dbReference type="SUPFAM" id="SSF46689">
    <property type="entry name" value="Homeodomain-like"/>
    <property type="match status" value="1"/>
</dbReference>
<organism evidence="3 4">
    <name type="scientific">Pseudomonas aeruginosa (strain UCBPP-PA14)</name>
    <dbReference type="NCBI Taxonomy" id="208963"/>
    <lineage>
        <taxon>Bacteria</taxon>
        <taxon>Pseudomonadati</taxon>
        <taxon>Pseudomonadota</taxon>
        <taxon>Gammaproteobacteria</taxon>
        <taxon>Pseudomonadales</taxon>
        <taxon>Pseudomonadaceae</taxon>
        <taxon>Pseudomonas</taxon>
    </lineage>
</organism>
<comment type="similarity">
    <text evidence="1">Belongs to the transposase 8 family.</text>
</comment>
<feature type="region of interest" description="Disordered" evidence="2">
    <location>
        <begin position="166"/>
        <end position="186"/>
    </location>
</feature>
<evidence type="ECO:0000313" key="3">
    <source>
        <dbReference type="EMBL" id="ABJ11961.1"/>
    </source>
</evidence>
<evidence type="ECO:0000313" key="4">
    <source>
        <dbReference type="Proteomes" id="UP000000653"/>
    </source>
</evidence>
<feature type="compositionally biased region" description="Polar residues" evidence="2">
    <location>
        <begin position="177"/>
        <end position="186"/>
    </location>
</feature>
<name>A0A0H2ZCH7_PSEAB</name>
<proteinExistence type="inferred from homology"/>
<dbReference type="InterPro" id="IPR052546">
    <property type="entry name" value="Transposase_8_domain"/>
</dbReference>
<dbReference type="KEGG" id="pau:PA14_28760"/>
<gene>
    <name evidence="3" type="ordered locus">PA14_28760</name>
</gene>
<dbReference type="InterPro" id="IPR009057">
    <property type="entry name" value="Homeodomain-like_sf"/>
</dbReference>
<reference evidence="3 4" key="1">
    <citation type="journal article" date="2006" name="Genome Biol.">
        <title>Genomic analysis reveals that Pseudomonas aeruginosa virulence is combinatorial.</title>
        <authorList>
            <person name="Lee D.G."/>
            <person name="Urbach J.M."/>
            <person name="Wu G."/>
            <person name="Liberati N.T."/>
            <person name="Feinbaum R.L."/>
            <person name="Miyata S."/>
            <person name="Diggins L.T."/>
            <person name="He J."/>
            <person name="Saucier M."/>
            <person name="Deziel E."/>
            <person name="Friedman L."/>
            <person name="Li L."/>
            <person name="Grills G."/>
            <person name="Montgomery K."/>
            <person name="Kucherlapati R."/>
            <person name="Rahme L.G."/>
            <person name="Ausubel F.M."/>
        </authorList>
    </citation>
    <scope>NUCLEOTIDE SEQUENCE [LARGE SCALE GENOMIC DNA]</scope>
    <source>
        <strain evidence="3 4">UCBPP-PA14</strain>
    </source>
</reference>
<dbReference type="GO" id="GO:0006313">
    <property type="term" value="P:DNA transposition"/>
    <property type="evidence" value="ECO:0007669"/>
    <property type="project" value="InterPro"/>
</dbReference>
<dbReference type="GO" id="GO:0003677">
    <property type="term" value="F:DNA binding"/>
    <property type="evidence" value="ECO:0007669"/>
    <property type="project" value="InterPro"/>
</dbReference>
<evidence type="ECO:0000256" key="2">
    <source>
        <dbReference type="SAM" id="MobiDB-lite"/>
    </source>
</evidence>
<sequence length="204" mass="21741">MLKRNSAWLINRTNGLCWPNDLPHTFSTKSNLVESVFRAGDGSEKAFYRRADSRLPQQVEVSVPVKGLCRRHGFSDASFYTWRDKFGGMTVPDAKRLKNLDLENSRLKKLLAEAHLDIKALKVVAQGKGKPDSATGGGAGDAGANWHLRGQCLSVDRAAPLGVALPPASQRAKHRATSPTSGAGPSSVGTLAIATCTSCCGVLA</sequence>